<comment type="caution">
    <text evidence="9">The sequence shown here is derived from an EMBL/GenBank/DDBJ whole genome shotgun (WGS) entry which is preliminary data.</text>
</comment>
<dbReference type="EMBL" id="CACVBM020001607">
    <property type="protein sequence ID" value="CAA7055694.1"/>
    <property type="molecule type" value="Genomic_DNA"/>
</dbReference>
<evidence type="ECO:0000256" key="5">
    <source>
        <dbReference type="ARBA" id="ARBA00022801"/>
    </source>
</evidence>
<dbReference type="InterPro" id="IPR036514">
    <property type="entry name" value="SGNH_hydro_sf"/>
</dbReference>
<evidence type="ECO:0000256" key="8">
    <source>
        <dbReference type="SAM" id="SignalP"/>
    </source>
</evidence>
<keyword evidence="5" id="KW-0378">Hydrolase</keyword>
<dbReference type="GO" id="GO:0016042">
    <property type="term" value="P:lipid catabolic process"/>
    <property type="evidence" value="ECO:0007669"/>
    <property type="project" value="UniProtKB-KW"/>
</dbReference>
<dbReference type="GO" id="GO:0005576">
    <property type="term" value="C:extracellular region"/>
    <property type="evidence" value="ECO:0007669"/>
    <property type="project" value="UniProtKB-SubCell"/>
</dbReference>
<dbReference type="Proteomes" id="UP000467841">
    <property type="component" value="Unassembled WGS sequence"/>
</dbReference>
<dbReference type="InterPro" id="IPR035669">
    <property type="entry name" value="SGNH_plant_lipase-like"/>
</dbReference>
<gene>
    <name evidence="9" type="ORF">MERR_LOCUS42930</name>
</gene>
<evidence type="ECO:0000256" key="2">
    <source>
        <dbReference type="ARBA" id="ARBA00008668"/>
    </source>
</evidence>
<keyword evidence="6" id="KW-0442">Lipid degradation</keyword>
<dbReference type="SUPFAM" id="SSF52266">
    <property type="entry name" value="SGNH hydrolase"/>
    <property type="match status" value="1"/>
</dbReference>
<keyword evidence="7" id="KW-0443">Lipid metabolism</keyword>
<dbReference type="PANTHER" id="PTHR45650">
    <property type="entry name" value="GDSL-LIKE LIPASE/ACYLHYDROLASE-RELATED"/>
    <property type="match status" value="1"/>
</dbReference>
<comment type="similarity">
    <text evidence="2">Belongs to the 'GDSL' lipolytic enzyme family.</text>
</comment>
<evidence type="ECO:0000256" key="1">
    <source>
        <dbReference type="ARBA" id="ARBA00004613"/>
    </source>
</evidence>
<dbReference type="InterPro" id="IPR051238">
    <property type="entry name" value="GDSL_esterase/lipase"/>
</dbReference>
<dbReference type="AlphaFoldDB" id="A0A6D2KUE1"/>
<sequence length="363" mass="39648">MMILRLALATVLSAYVAAQSASPTSSLVTYIFGDSLTEVGNNNYLRNSLARSDFPWYGIDFSGGQATGRFTNGRTIGDIISTKLGIPSPPPYLSLSLSRNDDAFLSGINYASGGAGILNETGLYFIQRLTFDDQINCFKKTKEVIRAKIGDRAANKHVNGALYFIGLGSNDYVNNFLQPFMVDGQQYTHDEFVELLISTLNNQLTTIYKLGGRKVIFHGLGPLGCIPSQRVKSKSGMCLKRVNEWVMEFNTRTQKLLVDLNKRLPGAKFAFADTYPAVLDLIDNPTHYGFKVANTSCCNVDTSVGGLCLPNSKMCKNRKDFVFWDAFHPSDSANQILADQLFSSLLASSPSPSPSPAPKSPSA</sequence>
<feature type="signal peptide" evidence="8">
    <location>
        <begin position="1"/>
        <end position="18"/>
    </location>
</feature>
<comment type="subcellular location">
    <subcellularLocation>
        <location evidence="1">Secreted</location>
    </subcellularLocation>
</comment>
<dbReference type="CDD" id="cd01837">
    <property type="entry name" value="SGNH_plant_lipase_like"/>
    <property type="match status" value="1"/>
</dbReference>
<accession>A0A6D2KUE1</accession>
<dbReference type="GO" id="GO:0016788">
    <property type="term" value="F:hydrolase activity, acting on ester bonds"/>
    <property type="evidence" value="ECO:0007669"/>
    <property type="project" value="InterPro"/>
</dbReference>
<dbReference type="OrthoDB" id="1600564at2759"/>
<protein>
    <recommendedName>
        <fullName evidence="11">SGNH hydrolase-type esterase domain-containing protein</fullName>
    </recommendedName>
</protein>
<keyword evidence="4 8" id="KW-0732">Signal</keyword>
<dbReference type="InterPro" id="IPR001087">
    <property type="entry name" value="GDSL"/>
</dbReference>
<dbReference type="PANTHER" id="PTHR45650:SF16">
    <property type="entry name" value="OS02G0732800 PROTEIN"/>
    <property type="match status" value="1"/>
</dbReference>
<dbReference type="Gene3D" id="3.40.50.1110">
    <property type="entry name" value="SGNH hydrolase"/>
    <property type="match status" value="1"/>
</dbReference>
<organism evidence="9 10">
    <name type="scientific">Microthlaspi erraticum</name>
    <dbReference type="NCBI Taxonomy" id="1685480"/>
    <lineage>
        <taxon>Eukaryota</taxon>
        <taxon>Viridiplantae</taxon>
        <taxon>Streptophyta</taxon>
        <taxon>Embryophyta</taxon>
        <taxon>Tracheophyta</taxon>
        <taxon>Spermatophyta</taxon>
        <taxon>Magnoliopsida</taxon>
        <taxon>eudicotyledons</taxon>
        <taxon>Gunneridae</taxon>
        <taxon>Pentapetalae</taxon>
        <taxon>rosids</taxon>
        <taxon>malvids</taxon>
        <taxon>Brassicales</taxon>
        <taxon>Brassicaceae</taxon>
        <taxon>Coluteocarpeae</taxon>
        <taxon>Microthlaspi</taxon>
    </lineage>
</organism>
<feature type="chain" id="PRO_5025664764" description="SGNH hydrolase-type esterase domain-containing protein" evidence="8">
    <location>
        <begin position="19"/>
        <end position="363"/>
    </location>
</feature>
<reference evidence="9" key="1">
    <citation type="submission" date="2020-01" db="EMBL/GenBank/DDBJ databases">
        <authorList>
            <person name="Mishra B."/>
        </authorList>
    </citation>
    <scope>NUCLEOTIDE SEQUENCE [LARGE SCALE GENOMIC DNA]</scope>
</reference>
<dbReference type="Pfam" id="PF00657">
    <property type="entry name" value="Lipase_GDSL"/>
    <property type="match status" value="1"/>
</dbReference>
<keyword evidence="3" id="KW-0964">Secreted</keyword>
<evidence type="ECO:0000256" key="3">
    <source>
        <dbReference type="ARBA" id="ARBA00022525"/>
    </source>
</evidence>
<keyword evidence="10" id="KW-1185">Reference proteome</keyword>
<evidence type="ECO:0000313" key="10">
    <source>
        <dbReference type="Proteomes" id="UP000467841"/>
    </source>
</evidence>
<evidence type="ECO:0008006" key="11">
    <source>
        <dbReference type="Google" id="ProtNLM"/>
    </source>
</evidence>
<evidence type="ECO:0000256" key="4">
    <source>
        <dbReference type="ARBA" id="ARBA00022729"/>
    </source>
</evidence>
<evidence type="ECO:0000313" key="9">
    <source>
        <dbReference type="EMBL" id="CAA7055694.1"/>
    </source>
</evidence>
<name>A0A6D2KUE1_9BRAS</name>
<evidence type="ECO:0000256" key="6">
    <source>
        <dbReference type="ARBA" id="ARBA00022963"/>
    </source>
</evidence>
<evidence type="ECO:0000256" key="7">
    <source>
        <dbReference type="ARBA" id="ARBA00023098"/>
    </source>
</evidence>
<proteinExistence type="inferred from homology"/>